<dbReference type="InterPro" id="IPR014347">
    <property type="entry name" value="Tautomerase/MIF_sf"/>
</dbReference>
<dbReference type="PANTHER" id="PTHR35530">
    <property type="entry name" value="TAUTOMERASE-RELATED"/>
    <property type="match status" value="1"/>
</dbReference>
<feature type="domain" description="4-oxalocrotonate tautomerase-like" evidence="3">
    <location>
        <begin position="2"/>
        <end position="58"/>
    </location>
</feature>
<organism evidence="4 5">
    <name type="scientific">Zophobihabitans entericus</name>
    <dbReference type="NCBI Taxonomy" id="1635327"/>
    <lineage>
        <taxon>Bacteria</taxon>
        <taxon>Pseudomonadati</taxon>
        <taxon>Pseudomonadota</taxon>
        <taxon>Gammaproteobacteria</taxon>
        <taxon>Orbales</taxon>
        <taxon>Orbaceae</taxon>
        <taxon>Zophobihabitans</taxon>
    </lineage>
</organism>
<dbReference type="Pfam" id="PF01361">
    <property type="entry name" value="Tautomerase"/>
    <property type="match status" value="1"/>
</dbReference>
<reference evidence="4 5" key="1">
    <citation type="submission" date="2020-03" db="EMBL/GenBank/DDBJ databases">
        <title>Complete genome sequence of Orbus sp. IPMB12 (BCRC 80908).</title>
        <authorList>
            <person name="Lo W.-S."/>
            <person name="Chang T.-H."/>
            <person name="Kuo C.-H."/>
        </authorList>
    </citation>
    <scope>NUCLEOTIDE SEQUENCE [LARGE SCALE GENOMIC DNA]</scope>
    <source>
        <strain evidence="4 5">IPMB12</strain>
    </source>
</reference>
<evidence type="ECO:0000256" key="2">
    <source>
        <dbReference type="ARBA" id="ARBA00023235"/>
    </source>
</evidence>
<evidence type="ECO:0000256" key="1">
    <source>
        <dbReference type="ARBA" id="ARBA00006723"/>
    </source>
</evidence>
<evidence type="ECO:0000313" key="5">
    <source>
        <dbReference type="Proteomes" id="UP000501168"/>
    </source>
</evidence>
<evidence type="ECO:0000259" key="3">
    <source>
        <dbReference type="Pfam" id="PF01361"/>
    </source>
</evidence>
<dbReference type="SUPFAM" id="SSF55331">
    <property type="entry name" value="Tautomerase/MIF"/>
    <property type="match status" value="1"/>
</dbReference>
<protein>
    <submittedName>
        <fullName evidence="4">4-oxalocrotonate tautomerase</fullName>
    </submittedName>
</protein>
<accession>A0A6G9IAD8</accession>
<dbReference type="NCBIfam" id="NF002571">
    <property type="entry name" value="PRK02220.1"/>
    <property type="match status" value="1"/>
</dbReference>
<keyword evidence="5" id="KW-1185">Reference proteome</keyword>
<proteinExistence type="inferred from homology"/>
<comment type="similarity">
    <text evidence="1">Belongs to the 4-oxalocrotonate tautomerase family.</text>
</comment>
<name>A0A6G9IAD8_9GAMM</name>
<gene>
    <name evidence="4" type="ORF">IPMB12_05590</name>
</gene>
<keyword evidence="2" id="KW-0413">Isomerase</keyword>
<dbReference type="InterPro" id="IPR004370">
    <property type="entry name" value="4-OT-like_dom"/>
</dbReference>
<dbReference type="Proteomes" id="UP000501168">
    <property type="component" value="Chromosome"/>
</dbReference>
<dbReference type="EMBL" id="CP050253">
    <property type="protein sequence ID" value="QIQ21198.1"/>
    <property type="molecule type" value="Genomic_DNA"/>
</dbReference>
<dbReference type="AlphaFoldDB" id="A0A6G9IAD8"/>
<dbReference type="RefSeq" id="WP_166915754.1">
    <property type="nucleotide sequence ID" value="NZ_CP050253.1"/>
</dbReference>
<dbReference type="PANTHER" id="PTHR35530:SF1">
    <property type="entry name" value="2-HYDROXYMUCONATE TAUTOMERASE"/>
    <property type="match status" value="1"/>
</dbReference>
<dbReference type="GO" id="GO:0016853">
    <property type="term" value="F:isomerase activity"/>
    <property type="evidence" value="ECO:0007669"/>
    <property type="project" value="UniProtKB-KW"/>
</dbReference>
<evidence type="ECO:0000313" key="4">
    <source>
        <dbReference type="EMBL" id="QIQ21198.1"/>
    </source>
</evidence>
<dbReference type="KEGG" id="orb:IPMB12_05590"/>
<dbReference type="Gene3D" id="3.30.429.10">
    <property type="entry name" value="Macrophage Migration Inhibitory Factor"/>
    <property type="match status" value="1"/>
</dbReference>
<sequence length="63" mass="7190">MPTVTINFLKGRTLDQKREMVKRVTDALVDTIHCTRDHVHIELNEISKEDVANGGVLVCDEER</sequence>
<dbReference type="InParanoid" id="A0A6G9IAD8"/>